<dbReference type="Proteomes" id="UP000095342">
    <property type="component" value="Chromosome"/>
</dbReference>
<feature type="domain" description="Type 4 fimbrial biogenesis protein PilX N-terminal" evidence="3">
    <location>
        <begin position="21"/>
        <end position="69"/>
    </location>
</feature>
<proteinExistence type="predicted"/>
<dbReference type="Pfam" id="PF14341">
    <property type="entry name" value="PilX_N"/>
    <property type="match status" value="1"/>
</dbReference>
<sequence length="204" mass="21716">MNRTARMHKTLERSTHRRQEGFVLVVSLLILVILTLLGVSMFGNVGLQQRMASNTREKNRAFEAAQSALQYAQWWLTQGSNATQGVTCPPSSPSSVPLVCTTALSNPTTVPWAFSNQYAGGSLKLDVQQLNSSGVSSGGANSYYSYPQFYIQYIGFSSSTGGNLYRITAWAYGGNQNAIAVVQSVFLVGAGAGGSTPAKSVSGT</sequence>
<keyword evidence="5" id="KW-1185">Reference proteome</keyword>
<keyword evidence="1" id="KW-1133">Transmembrane helix</keyword>
<name>A0A1D8KBC5_9GAMM</name>
<dbReference type="AlphaFoldDB" id="A0A1D8KBC5"/>
<keyword evidence="1" id="KW-0472">Membrane</keyword>
<dbReference type="KEGG" id="aaeo:BJI67_15465"/>
<organism evidence="4 5">
    <name type="scientific">Acidihalobacter aeolianus</name>
    <dbReference type="NCBI Taxonomy" id="2792603"/>
    <lineage>
        <taxon>Bacteria</taxon>
        <taxon>Pseudomonadati</taxon>
        <taxon>Pseudomonadota</taxon>
        <taxon>Gammaproteobacteria</taxon>
        <taxon>Chromatiales</taxon>
        <taxon>Ectothiorhodospiraceae</taxon>
        <taxon>Acidihalobacter</taxon>
    </lineage>
</organism>
<dbReference type="InterPro" id="IPR025205">
    <property type="entry name" value="PilX/PilW_C"/>
</dbReference>
<evidence type="ECO:0000259" key="2">
    <source>
        <dbReference type="Pfam" id="PF13681"/>
    </source>
</evidence>
<evidence type="ECO:0000313" key="5">
    <source>
        <dbReference type="Proteomes" id="UP000095342"/>
    </source>
</evidence>
<dbReference type="Pfam" id="PF13681">
    <property type="entry name" value="PilX"/>
    <property type="match status" value="1"/>
</dbReference>
<feature type="transmembrane region" description="Helical" evidence="1">
    <location>
        <begin position="21"/>
        <end position="43"/>
    </location>
</feature>
<evidence type="ECO:0000256" key="1">
    <source>
        <dbReference type="SAM" id="Phobius"/>
    </source>
</evidence>
<accession>A0A1D8KBC5</accession>
<dbReference type="EMBL" id="CP017448">
    <property type="protein sequence ID" value="AOV18273.1"/>
    <property type="molecule type" value="Genomic_DNA"/>
</dbReference>
<reference evidence="4 5" key="1">
    <citation type="submission" date="2016-09" db="EMBL/GenBank/DDBJ databases">
        <title>Acidihalobacter prosperus V6 (DSM14174).</title>
        <authorList>
            <person name="Khaleque H.N."/>
            <person name="Ramsay J.P."/>
            <person name="Murphy R.J.T."/>
            <person name="Kaksonen A.H."/>
            <person name="Boxall N.J."/>
            <person name="Watkin E.L.J."/>
        </authorList>
    </citation>
    <scope>NUCLEOTIDE SEQUENCE [LARGE SCALE GENOMIC DNA]</scope>
    <source>
        <strain evidence="4 5">V6</strain>
    </source>
</reference>
<evidence type="ECO:0000313" key="4">
    <source>
        <dbReference type="EMBL" id="AOV18273.1"/>
    </source>
</evidence>
<evidence type="ECO:0000259" key="3">
    <source>
        <dbReference type="Pfam" id="PF14341"/>
    </source>
</evidence>
<keyword evidence="1" id="KW-0812">Transmembrane</keyword>
<feature type="domain" description="PilX/PilW C-terminal" evidence="2">
    <location>
        <begin position="99"/>
        <end position="187"/>
    </location>
</feature>
<gene>
    <name evidence="4" type="ORF">BJI67_15465</name>
</gene>
<dbReference type="InterPro" id="IPR025746">
    <property type="entry name" value="PilX_N_dom"/>
</dbReference>
<evidence type="ECO:0008006" key="6">
    <source>
        <dbReference type="Google" id="ProtNLM"/>
    </source>
</evidence>
<protein>
    <recommendedName>
        <fullName evidence="6">Type 4 fimbrial biogenesis protein PilX N-terminal domain-containing protein</fullName>
    </recommendedName>
</protein>